<dbReference type="GO" id="GO:0005524">
    <property type="term" value="F:ATP binding"/>
    <property type="evidence" value="ECO:0007669"/>
    <property type="project" value="UniProtKB-KW"/>
</dbReference>
<dbReference type="SMART" id="SM00054">
    <property type="entry name" value="EFh"/>
    <property type="match status" value="3"/>
</dbReference>
<feature type="domain" description="EF-hand" evidence="10">
    <location>
        <begin position="270"/>
        <end position="305"/>
    </location>
</feature>
<name>A0AAV2YQJ7_9STRA</name>
<dbReference type="AlphaFoldDB" id="A0AAV2YQJ7"/>
<dbReference type="GO" id="GO:0004674">
    <property type="term" value="F:protein serine/threonine kinase activity"/>
    <property type="evidence" value="ECO:0007669"/>
    <property type="project" value="UniProtKB-KW"/>
</dbReference>
<evidence type="ECO:0000256" key="3">
    <source>
        <dbReference type="ARBA" id="ARBA00022679"/>
    </source>
</evidence>
<protein>
    <recommendedName>
        <fullName evidence="13">Calmodulin</fullName>
    </recommendedName>
</protein>
<keyword evidence="6" id="KW-0106">Calcium</keyword>
<evidence type="ECO:0000256" key="4">
    <source>
        <dbReference type="ARBA" id="ARBA00022741"/>
    </source>
</evidence>
<dbReference type="SMART" id="SM00220">
    <property type="entry name" value="S_TKc"/>
    <property type="match status" value="1"/>
</dbReference>
<keyword evidence="12" id="KW-1185">Reference proteome</keyword>
<evidence type="ECO:0000313" key="11">
    <source>
        <dbReference type="EMBL" id="DAZ95464.1"/>
    </source>
</evidence>
<evidence type="ECO:0000256" key="6">
    <source>
        <dbReference type="ARBA" id="ARBA00022837"/>
    </source>
</evidence>
<evidence type="ECO:0000256" key="1">
    <source>
        <dbReference type="ARBA" id="ARBA00001946"/>
    </source>
</evidence>
<keyword evidence="7" id="KW-0067">ATP-binding</keyword>
<dbReference type="PANTHER" id="PTHR24349">
    <property type="entry name" value="SERINE/THREONINE-PROTEIN KINASE"/>
    <property type="match status" value="1"/>
</dbReference>
<keyword evidence="3" id="KW-0808">Transferase</keyword>
<comment type="cofactor">
    <cofactor evidence="1">
        <name>Mg(2+)</name>
        <dbReference type="ChEBI" id="CHEBI:18420"/>
    </cofactor>
</comment>
<dbReference type="PROSITE" id="PS50011">
    <property type="entry name" value="PROTEIN_KINASE_DOM"/>
    <property type="match status" value="1"/>
</dbReference>
<feature type="domain" description="EF-hand" evidence="10">
    <location>
        <begin position="229"/>
        <end position="264"/>
    </location>
</feature>
<keyword evidence="5" id="KW-0418">Kinase</keyword>
<dbReference type="PROSITE" id="PS50222">
    <property type="entry name" value="EF_HAND_2"/>
    <property type="match status" value="3"/>
</dbReference>
<dbReference type="PROSITE" id="PS00018">
    <property type="entry name" value="EF_HAND_1"/>
    <property type="match status" value="3"/>
</dbReference>
<dbReference type="InterPro" id="IPR002048">
    <property type="entry name" value="EF_hand_dom"/>
</dbReference>
<comment type="caution">
    <text evidence="11">The sequence shown here is derived from an EMBL/GenBank/DDBJ whole genome shotgun (WGS) entry which is preliminary data.</text>
</comment>
<evidence type="ECO:0000256" key="8">
    <source>
        <dbReference type="ARBA" id="ARBA00024334"/>
    </source>
</evidence>
<dbReference type="Gene3D" id="1.10.510.10">
    <property type="entry name" value="Transferase(Phosphotransferase) domain 1"/>
    <property type="match status" value="1"/>
</dbReference>
<dbReference type="Pfam" id="PF00069">
    <property type="entry name" value="Pkinase"/>
    <property type="match status" value="1"/>
</dbReference>
<dbReference type="Proteomes" id="UP001146120">
    <property type="component" value="Unassembled WGS sequence"/>
</dbReference>
<dbReference type="InterPro" id="IPR018247">
    <property type="entry name" value="EF_Hand_1_Ca_BS"/>
</dbReference>
<proteinExistence type="inferred from homology"/>
<dbReference type="Pfam" id="PF13202">
    <property type="entry name" value="EF-hand_5"/>
    <property type="match status" value="1"/>
</dbReference>
<gene>
    <name evidence="11" type="ORF">N0F65_002149</name>
</gene>
<keyword evidence="2" id="KW-0723">Serine/threonine-protein kinase</keyword>
<dbReference type="GO" id="GO:0005509">
    <property type="term" value="F:calcium ion binding"/>
    <property type="evidence" value="ECO:0007669"/>
    <property type="project" value="InterPro"/>
</dbReference>
<dbReference type="InterPro" id="IPR000719">
    <property type="entry name" value="Prot_kinase_dom"/>
</dbReference>
<dbReference type="InterPro" id="IPR050205">
    <property type="entry name" value="CDPK_Ser/Thr_kinases"/>
</dbReference>
<dbReference type="InterPro" id="IPR011992">
    <property type="entry name" value="EF-hand-dom_pair"/>
</dbReference>
<organism evidence="11 12">
    <name type="scientific">Lagenidium giganteum</name>
    <dbReference type="NCBI Taxonomy" id="4803"/>
    <lineage>
        <taxon>Eukaryota</taxon>
        <taxon>Sar</taxon>
        <taxon>Stramenopiles</taxon>
        <taxon>Oomycota</taxon>
        <taxon>Peronosporomycetes</taxon>
        <taxon>Pythiales</taxon>
        <taxon>Pythiaceae</taxon>
    </lineage>
</organism>
<feature type="domain" description="EF-hand" evidence="10">
    <location>
        <begin position="187"/>
        <end position="222"/>
    </location>
</feature>
<evidence type="ECO:0000256" key="5">
    <source>
        <dbReference type="ARBA" id="ARBA00022777"/>
    </source>
</evidence>
<reference evidence="11" key="1">
    <citation type="submission" date="2022-11" db="EMBL/GenBank/DDBJ databases">
        <authorList>
            <person name="Morgan W.R."/>
            <person name="Tartar A."/>
        </authorList>
    </citation>
    <scope>NUCLEOTIDE SEQUENCE</scope>
    <source>
        <strain evidence="11">ARSEF 373</strain>
    </source>
</reference>
<dbReference type="SUPFAM" id="SSF47473">
    <property type="entry name" value="EF-hand"/>
    <property type="match status" value="1"/>
</dbReference>
<evidence type="ECO:0000256" key="7">
    <source>
        <dbReference type="ARBA" id="ARBA00022840"/>
    </source>
</evidence>
<dbReference type="SUPFAM" id="SSF56112">
    <property type="entry name" value="Protein kinase-like (PK-like)"/>
    <property type="match status" value="1"/>
</dbReference>
<accession>A0AAV2YQJ7</accession>
<evidence type="ECO:0000259" key="10">
    <source>
        <dbReference type="PROSITE" id="PS50222"/>
    </source>
</evidence>
<dbReference type="InterPro" id="IPR011009">
    <property type="entry name" value="Kinase-like_dom_sf"/>
</dbReference>
<evidence type="ECO:0008006" key="13">
    <source>
        <dbReference type="Google" id="ProtNLM"/>
    </source>
</evidence>
<evidence type="ECO:0000256" key="2">
    <source>
        <dbReference type="ARBA" id="ARBA00022527"/>
    </source>
</evidence>
<evidence type="ECO:0000313" key="12">
    <source>
        <dbReference type="Proteomes" id="UP001146120"/>
    </source>
</evidence>
<evidence type="ECO:0000259" key="9">
    <source>
        <dbReference type="PROSITE" id="PS50011"/>
    </source>
</evidence>
<feature type="domain" description="Protein kinase" evidence="9">
    <location>
        <begin position="1"/>
        <end position="99"/>
    </location>
</feature>
<dbReference type="Pfam" id="PF13499">
    <property type="entry name" value="EF-hand_7"/>
    <property type="match status" value="1"/>
</dbReference>
<sequence>MLEGVRGTPLYTAPEVLYTKYSFPSDMWSCGVILYRLLTGRFPFQGELLDERIRYEEIDFESEPWPRVTKEAKDLVRRLLERDVDKRLTAEQALRHPWLAAAEHQHHDLAIQRAPLNGTMVQRLQFYRALNGFQQSVLYEIACLLPLDMKQDVIVLFGEISVTAAARERGVGIAEFAACFEKGGYTITYGEAKSFLSRLDLDGDGLLSIDEFCTAFLDWAEIQRNTPVYWEGIVNQVFDSLDQDGDGKLTVHDIARQLKPVGSINNSHHSFLNDVKRCFQQTDLDSDGWIDRSEFQAMVHVHEHAYSQYTRRLKRGGSPQMNNQV</sequence>
<dbReference type="Gene3D" id="1.10.238.10">
    <property type="entry name" value="EF-hand"/>
    <property type="match status" value="2"/>
</dbReference>
<reference evidence="11" key="2">
    <citation type="journal article" date="2023" name="Microbiol Resour">
        <title>Decontamination and Annotation of the Draft Genome Sequence of the Oomycete Lagenidium giganteum ARSEF 373.</title>
        <authorList>
            <person name="Morgan W.R."/>
            <person name="Tartar A."/>
        </authorList>
    </citation>
    <scope>NUCLEOTIDE SEQUENCE</scope>
    <source>
        <strain evidence="11">ARSEF 373</strain>
    </source>
</reference>
<dbReference type="EMBL" id="DAKRPA010000203">
    <property type="protein sequence ID" value="DAZ95464.1"/>
    <property type="molecule type" value="Genomic_DNA"/>
</dbReference>
<keyword evidence="4" id="KW-0547">Nucleotide-binding</keyword>
<comment type="similarity">
    <text evidence="8">Belongs to the protein kinase superfamily. Ser/Thr protein kinase family. CDPK subfamily.</text>
</comment>